<evidence type="ECO:0000259" key="1">
    <source>
        <dbReference type="Pfam" id="PF13391"/>
    </source>
</evidence>
<evidence type="ECO:0000313" key="2">
    <source>
        <dbReference type="EMBL" id="NZA27208.1"/>
    </source>
</evidence>
<dbReference type="InterPro" id="IPR003615">
    <property type="entry name" value="HNH_nuc"/>
</dbReference>
<protein>
    <submittedName>
        <fullName evidence="2">HNH endonuclease</fullName>
    </submittedName>
</protein>
<keyword evidence="2" id="KW-0255">Endonuclease</keyword>
<sequence>MRFWWVNHKQTVKEEVAGSYLWSPQTEANGKRSQFYENMRRAAPGDRVLSFAFAQIMYVGTVQDFARVAPRPPEFQERGRQWSEIGWLLPVDWTSLEEPVRPKDHITRLRPLLPGKYSPIQPVSGNGNQKAYFAEIDPRIFEILARSAEASSIPAATQGQDAIIQIDNALESAISRDQRFDVTTRRQLILARHGQGQFRLRVMSKHKSCWLTGVRSPALLVASHIKPWRACTEAAERLDGANGLLLAPHADRLFDRGLLTFEDDGSALLSEELPVGEIERLGLAEACSRPSQSFPEATCRYLSFHRKHVFLAKR</sequence>
<proteinExistence type="predicted"/>
<keyword evidence="2" id="KW-0540">Nuclease</keyword>
<dbReference type="AlphaFoldDB" id="A0A853JFF1"/>
<dbReference type="EMBL" id="JACCKA010000073">
    <property type="protein sequence ID" value="NZA27208.1"/>
    <property type="molecule type" value="Genomic_DNA"/>
</dbReference>
<gene>
    <name evidence="2" type="ORF">H0E84_12530</name>
</gene>
<comment type="caution">
    <text evidence="2">The sequence shown here is derived from an EMBL/GenBank/DDBJ whole genome shotgun (WGS) entry which is preliminary data.</text>
</comment>
<accession>A0A853JFF1</accession>
<dbReference type="RefSeq" id="WP_180678989.1">
    <property type="nucleotide sequence ID" value="NZ_JACCKA010000073.1"/>
</dbReference>
<evidence type="ECO:0000313" key="3">
    <source>
        <dbReference type="Proteomes" id="UP000578091"/>
    </source>
</evidence>
<feature type="domain" description="HNH nuclease" evidence="1">
    <location>
        <begin position="209"/>
        <end position="262"/>
    </location>
</feature>
<dbReference type="GO" id="GO:0004519">
    <property type="term" value="F:endonuclease activity"/>
    <property type="evidence" value="ECO:0007669"/>
    <property type="project" value="UniProtKB-KW"/>
</dbReference>
<dbReference type="Pfam" id="PF13391">
    <property type="entry name" value="HNH_2"/>
    <property type="match status" value="1"/>
</dbReference>
<reference evidence="2 3" key="1">
    <citation type="submission" date="2020-07" db="EMBL/GenBank/DDBJ databases">
        <title>Luteimonas sp. SJ-92.</title>
        <authorList>
            <person name="Huang X.-X."/>
            <person name="Xu L."/>
            <person name="Sun J.-Q."/>
        </authorList>
    </citation>
    <scope>NUCLEOTIDE SEQUENCE [LARGE SCALE GENOMIC DNA]</scope>
    <source>
        <strain evidence="2 3">SJ-92</strain>
    </source>
</reference>
<name>A0A853JFF1_9GAMM</name>
<organism evidence="2 3">
    <name type="scientific">Luteimonas salinisoli</name>
    <dbReference type="NCBI Taxonomy" id="2752307"/>
    <lineage>
        <taxon>Bacteria</taxon>
        <taxon>Pseudomonadati</taxon>
        <taxon>Pseudomonadota</taxon>
        <taxon>Gammaproteobacteria</taxon>
        <taxon>Lysobacterales</taxon>
        <taxon>Lysobacteraceae</taxon>
        <taxon>Luteimonas</taxon>
    </lineage>
</organism>
<keyword evidence="2" id="KW-0378">Hydrolase</keyword>
<keyword evidence="3" id="KW-1185">Reference proteome</keyword>
<dbReference type="Proteomes" id="UP000578091">
    <property type="component" value="Unassembled WGS sequence"/>
</dbReference>